<reference evidence="1 2" key="1">
    <citation type="journal article" date="2013" name="Nature">
        <title>Anaerobic oxidation of methane coupled to nitrate reduction in a novel archaeal lineage.</title>
        <authorList>
            <person name="Haroon M.F."/>
            <person name="Hu S."/>
            <person name="Shi Y."/>
            <person name="Imelfort M."/>
            <person name="Keller J."/>
            <person name="Hugenholtz P."/>
            <person name="Yuan Z."/>
            <person name="Tyson G.W."/>
        </authorList>
    </citation>
    <scope>NUCLEOTIDE SEQUENCE [LARGE SCALE GENOMIC DNA]</scope>
    <source>
        <strain evidence="1 2">ANME-2d</strain>
    </source>
</reference>
<dbReference type="EMBL" id="JMIY01000005">
    <property type="protein sequence ID" value="KCZ71414.1"/>
    <property type="molecule type" value="Genomic_DNA"/>
</dbReference>
<evidence type="ECO:0000313" key="2">
    <source>
        <dbReference type="Proteomes" id="UP000027153"/>
    </source>
</evidence>
<accession>A0A062V6L5</accession>
<dbReference type="RefSeq" id="WP_048091344.1">
    <property type="nucleotide sequence ID" value="NZ_JMIY01000005.1"/>
</dbReference>
<comment type="caution">
    <text evidence="1">The sequence shown here is derived from an EMBL/GenBank/DDBJ whole genome shotgun (WGS) entry which is preliminary data.</text>
</comment>
<organism evidence="1 2">
    <name type="scientific">Candidatus Methanoperedens nitratireducens</name>
    <dbReference type="NCBI Taxonomy" id="1392998"/>
    <lineage>
        <taxon>Archaea</taxon>
        <taxon>Methanobacteriati</taxon>
        <taxon>Methanobacteriota</taxon>
        <taxon>Stenosarchaea group</taxon>
        <taxon>Methanomicrobia</taxon>
        <taxon>Methanosarcinales</taxon>
        <taxon>ANME-2 cluster</taxon>
        <taxon>Candidatus Methanoperedentaceae</taxon>
        <taxon>Candidatus Methanoperedens</taxon>
    </lineage>
</organism>
<name>A0A062V6L5_9EURY</name>
<sequence>MFGRSPLYVREKADFASGHIYVYAGRALAACRKQLQEVQQGKMRKEIPGAARITSPGSTMILLRRALRESNPWNQTETAVDVALGHRYSCCGSTWFDRITDYHFKIYHDPDRNIR</sequence>
<keyword evidence="2" id="KW-1185">Reference proteome</keyword>
<dbReference type="Proteomes" id="UP000027153">
    <property type="component" value="Unassembled WGS sequence"/>
</dbReference>
<protein>
    <submittedName>
        <fullName evidence="1">Uncharacterized protein</fullName>
    </submittedName>
</protein>
<evidence type="ECO:0000313" key="1">
    <source>
        <dbReference type="EMBL" id="KCZ71414.1"/>
    </source>
</evidence>
<proteinExistence type="predicted"/>
<dbReference type="AlphaFoldDB" id="A0A062V6L5"/>
<gene>
    <name evidence="1" type="ORF">ANME2D_02144</name>
</gene>